<keyword evidence="1 4" id="KW-0378">Hydrolase</keyword>
<protein>
    <submittedName>
        <fullName evidence="4">Alpha/beta hydrolase fold</fullName>
    </submittedName>
</protein>
<evidence type="ECO:0000313" key="5">
    <source>
        <dbReference type="Proteomes" id="UP000199663"/>
    </source>
</evidence>
<keyword evidence="5" id="KW-1185">Reference proteome</keyword>
<evidence type="ECO:0000313" key="4">
    <source>
        <dbReference type="EMBL" id="SDZ49244.1"/>
    </source>
</evidence>
<dbReference type="Pfam" id="PF20434">
    <property type="entry name" value="BD-FAE"/>
    <property type="match status" value="1"/>
</dbReference>
<sequence>MFKNSFLPIISLFSILAIGSSCSFNGVTRSKNITYMEEGFAGNLPEKKLNVFAPKKAKGEKSVLLFIHGGSWNSGNKDIYDFFGNRLARKDVVAVVMDYPLSPDYQVHDMAKASAKAVQWIQENIGEYGGDPEKIFVSGHSAGGHLASLITIRDDYFDTLGIKNPIKGAVLIDGAGLDMYGFLMQKDYAPGTSYLKAFTDDPQVWKDVSPMYHLDEEMPPLLILMGEKTLPSIEKSTESFLEEYKKYVSEPNFHLQKRKRHVPMIAQFLYTPNKAYRWMLDFMGETE</sequence>
<evidence type="ECO:0000256" key="1">
    <source>
        <dbReference type="ARBA" id="ARBA00022801"/>
    </source>
</evidence>
<dbReference type="Proteomes" id="UP000199663">
    <property type="component" value="Unassembled WGS sequence"/>
</dbReference>
<name>A0A1H3TG94_9BACT</name>
<gene>
    <name evidence="4" type="ORF">SAMN05444412_11765</name>
</gene>
<keyword evidence="2" id="KW-0732">Signal</keyword>
<dbReference type="InterPro" id="IPR029058">
    <property type="entry name" value="AB_hydrolase_fold"/>
</dbReference>
<organism evidence="4 5">
    <name type="scientific">Rhodonellum ikkaensis</name>
    <dbReference type="NCBI Taxonomy" id="336829"/>
    <lineage>
        <taxon>Bacteria</taxon>
        <taxon>Pseudomonadati</taxon>
        <taxon>Bacteroidota</taxon>
        <taxon>Cytophagia</taxon>
        <taxon>Cytophagales</taxon>
        <taxon>Cytophagaceae</taxon>
        <taxon>Rhodonellum</taxon>
    </lineage>
</organism>
<dbReference type="RefSeq" id="WP_019599975.1">
    <property type="nucleotide sequence ID" value="NZ_FNQC01000017.1"/>
</dbReference>
<dbReference type="InterPro" id="IPR049492">
    <property type="entry name" value="BD-FAE-like_dom"/>
</dbReference>
<feature type="signal peptide" evidence="2">
    <location>
        <begin position="1"/>
        <end position="23"/>
    </location>
</feature>
<dbReference type="GO" id="GO:0016787">
    <property type="term" value="F:hydrolase activity"/>
    <property type="evidence" value="ECO:0007669"/>
    <property type="project" value="UniProtKB-KW"/>
</dbReference>
<feature type="domain" description="BD-FAE-like" evidence="3">
    <location>
        <begin position="49"/>
        <end position="228"/>
    </location>
</feature>
<dbReference type="EMBL" id="FNQC01000017">
    <property type="protein sequence ID" value="SDZ49244.1"/>
    <property type="molecule type" value="Genomic_DNA"/>
</dbReference>
<feature type="chain" id="PRO_5045626063" evidence="2">
    <location>
        <begin position="24"/>
        <end position="287"/>
    </location>
</feature>
<dbReference type="PROSITE" id="PS51257">
    <property type="entry name" value="PROKAR_LIPOPROTEIN"/>
    <property type="match status" value="1"/>
</dbReference>
<dbReference type="Gene3D" id="3.40.50.1820">
    <property type="entry name" value="alpha/beta hydrolase"/>
    <property type="match status" value="1"/>
</dbReference>
<evidence type="ECO:0000256" key="2">
    <source>
        <dbReference type="SAM" id="SignalP"/>
    </source>
</evidence>
<evidence type="ECO:0000259" key="3">
    <source>
        <dbReference type="Pfam" id="PF20434"/>
    </source>
</evidence>
<dbReference type="SUPFAM" id="SSF53474">
    <property type="entry name" value="alpha/beta-Hydrolases"/>
    <property type="match status" value="1"/>
</dbReference>
<reference evidence="4 5" key="1">
    <citation type="submission" date="2016-10" db="EMBL/GenBank/DDBJ databases">
        <authorList>
            <person name="Varghese N."/>
            <person name="Submissions S."/>
        </authorList>
    </citation>
    <scope>NUCLEOTIDE SEQUENCE [LARGE SCALE GENOMIC DNA]</scope>
    <source>
        <strain evidence="4 5">DSM 17997</strain>
    </source>
</reference>
<dbReference type="InterPro" id="IPR050300">
    <property type="entry name" value="GDXG_lipolytic_enzyme"/>
</dbReference>
<proteinExistence type="predicted"/>
<accession>A0A1H3TG94</accession>
<comment type="caution">
    <text evidence="4">The sequence shown here is derived from an EMBL/GenBank/DDBJ whole genome shotgun (WGS) entry which is preliminary data.</text>
</comment>
<dbReference type="PANTHER" id="PTHR48081">
    <property type="entry name" value="AB HYDROLASE SUPERFAMILY PROTEIN C4A8.06C"/>
    <property type="match status" value="1"/>
</dbReference>
<dbReference type="PANTHER" id="PTHR48081:SF33">
    <property type="entry name" value="KYNURENINE FORMAMIDASE"/>
    <property type="match status" value="1"/>
</dbReference>